<comment type="caution">
    <text evidence="4">The sequence shown here is derived from an EMBL/GenBank/DDBJ whole genome shotgun (WGS) entry which is preliminary data.</text>
</comment>
<dbReference type="EMBL" id="QPMT01000031">
    <property type="protein sequence ID" value="KAF4855406.1"/>
    <property type="molecule type" value="Genomic_DNA"/>
</dbReference>
<dbReference type="GO" id="GO:0071513">
    <property type="term" value="C:phosphopantothenoylcysteine decarboxylase complex"/>
    <property type="evidence" value="ECO:0007669"/>
    <property type="project" value="TreeGrafter"/>
</dbReference>
<protein>
    <submittedName>
        <fullName evidence="4">Phosphopantothenoylcysteine decarboxylase</fullName>
    </submittedName>
</protein>
<organism evidence="4 5">
    <name type="scientific">Colletotrichum siamense</name>
    <name type="common">Anthracnose fungus</name>
    <dbReference type="NCBI Taxonomy" id="690259"/>
    <lineage>
        <taxon>Eukaryota</taxon>
        <taxon>Fungi</taxon>
        <taxon>Dikarya</taxon>
        <taxon>Ascomycota</taxon>
        <taxon>Pezizomycotina</taxon>
        <taxon>Sordariomycetes</taxon>
        <taxon>Hypocreomycetidae</taxon>
        <taxon>Glomerellales</taxon>
        <taxon>Glomerellaceae</taxon>
        <taxon>Colletotrichum</taxon>
        <taxon>Colletotrichum gloeosporioides species complex</taxon>
    </lineage>
</organism>
<dbReference type="Proteomes" id="UP000711996">
    <property type="component" value="Unassembled WGS sequence"/>
</dbReference>
<dbReference type="Pfam" id="PF02441">
    <property type="entry name" value="Flavoprotein"/>
    <property type="match status" value="1"/>
</dbReference>
<keyword evidence="5" id="KW-1185">Reference proteome</keyword>
<reference evidence="4" key="1">
    <citation type="submission" date="2019-06" db="EMBL/GenBank/DDBJ databases">
        <authorList>
            <person name="Gan P."/>
            <person name="Shirasu K."/>
        </authorList>
    </citation>
    <scope>NUCLEOTIDE SEQUENCE [LARGE SCALE GENOMIC DNA]</scope>
    <source>
        <strain evidence="4">CAD2</strain>
    </source>
</reference>
<dbReference type="GO" id="GO:0004633">
    <property type="term" value="F:phosphopantothenoylcysteine decarboxylase activity"/>
    <property type="evidence" value="ECO:0007669"/>
    <property type="project" value="TreeGrafter"/>
</dbReference>
<sequence length="245" mass="27318">MRHSSLDVNHLISPGQIQEGSHFHFEPFIAHHKKTSSHTGVYTGTLAALIFDSKSQRLGTTARCTSCFAPQARLILTASAAQFLTGNTEEQPSLATIRKMKNVDGIHLDEQEWVSPWRRGASILHIELRRWADMMLIAPLSANTLAKIVNGFSDNLLLSVVRAWDPEGLIDGRKKRILVASAMNSAMHNHPITGKQLSALREWNWFEVLQPMEKTLACGDTGSGAMMDWREIVQITEARLGLLKE</sequence>
<comment type="similarity">
    <text evidence="2">Belongs to the HFCD (homooligomeric flavin containing Cys decarboxylase) superfamily.</text>
</comment>
<dbReference type="InterPro" id="IPR003382">
    <property type="entry name" value="Flavoprotein"/>
</dbReference>
<dbReference type="InterPro" id="IPR036551">
    <property type="entry name" value="Flavin_trans-like"/>
</dbReference>
<accession>A0A9P5ENI7</accession>
<evidence type="ECO:0000256" key="1">
    <source>
        <dbReference type="ARBA" id="ARBA00022993"/>
    </source>
</evidence>
<evidence type="ECO:0000256" key="2">
    <source>
        <dbReference type="ARBA" id="ARBA00038350"/>
    </source>
</evidence>
<dbReference type="PANTHER" id="PTHR14359:SF6">
    <property type="entry name" value="PHOSPHOPANTOTHENOYLCYSTEINE DECARBOXYLASE"/>
    <property type="match status" value="1"/>
</dbReference>
<dbReference type="OrthoDB" id="1532798at2759"/>
<dbReference type="AlphaFoldDB" id="A0A9P5ENI7"/>
<name>A0A9P5ENI7_COLSI</name>
<dbReference type="GO" id="GO:0010181">
    <property type="term" value="F:FMN binding"/>
    <property type="evidence" value="ECO:0007669"/>
    <property type="project" value="TreeGrafter"/>
</dbReference>
<proteinExistence type="inferred from homology"/>
<evidence type="ECO:0000313" key="4">
    <source>
        <dbReference type="EMBL" id="KAF4855406.1"/>
    </source>
</evidence>
<evidence type="ECO:0000259" key="3">
    <source>
        <dbReference type="Pfam" id="PF02441"/>
    </source>
</evidence>
<dbReference type="SUPFAM" id="SSF52507">
    <property type="entry name" value="Homo-oligomeric flavin-containing Cys decarboxylases, HFCD"/>
    <property type="match status" value="1"/>
</dbReference>
<dbReference type="PANTHER" id="PTHR14359">
    <property type="entry name" value="HOMO-OLIGOMERIC FLAVIN CONTAINING CYS DECARBOXYLASE FAMILY"/>
    <property type="match status" value="1"/>
</dbReference>
<feature type="domain" description="Flavoprotein" evidence="3">
    <location>
        <begin position="72"/>
        <end position="234"/>
    </location>
</feature>
<keyword evidence="1" id="KW-0173">Coenzyme A biosynthesis</keyword>
<gene>
    <name evidence="4" type="primary">HAL3B</name>
    <name evidence="4" type="ORF">CGCSCA2_v009132</name>
</gene>
<dbReference type="Gene3D" id="3.40.50.1950">
    <property type="entry name" value="Flavin prenyltransferase-like"/>
    <property type="match status" value="1"/>
</dbReference>
<evidence type="ECO:0000313" key="5">
    <source>
        <dbReference type="Proteomes" id="UP000711996"/>
    </source>
</evidence>
<dbReference type="GO" id="GO:0015937">
    <property type="term" value="P:coenzyme A biosynthetic process"/>
    <property type="evidence" value="ECO:0007669"/>
    <property type="project" value="UniProtKB-KW"/>
</dbReference>